<organism evidence="3 4">
    <name type="scientific">Babesia duncani</name>
    <dbReference type="NCBI Taxonomy" id="323732"/>
    <lineage>
        <taxon>Eukaryota</taxon>
        <taxon>Sar</taxon>
        <taxon>Alveolata</taxon>
        <taxon>Apicomplexa</taxon>
        <taxon>Aconoidasida</taxon>
        <taxon>Piroplasmida</taxon>
        <taxon>Babesiidae</taxon>
        <taxon>Babesia</taxon>
    </lineage>
</organism>
<feature type="compositionally biased region" description="Basic and acidic residues" evidence="1">
    <location>
        <begin position="1097"/>
        <end position="1114"/>
    </location>
</feature>
<feature type="transmembrane region" description="Helical" evidence="2">
    <location>
        <begin position="503"/>
        <end position="530"/>
    </location>
</feature>
<name>A0AAD9UQR5_9APIC</name>
<feature type="compositionally biased region" description="Basic and acidic residues" evidence="1">
    <location>
        <begin position="1341"/>
        <end position="1351"/>
    </location>
</feature>
<keyword evidence="2" id="KW-0472">Membrane</keyword>
<feature type="region of interest" description="Disordered" evidence="1">
    <location>
        <begin position="1322"/>
        <end position="1351"/>
    </location>
</feature>
<evidence type="ECO:0000256" key="2">
    <source>
        <dbReference type="SAM" id="Phobius"/>
    </source>
</evidence>
<keyword evidence="2" id="KW-1133">Transmembrane helix</keyword>
<feature type="transmembrane region" description="Helical" evidence="2">
    <location>
        <begin position="705"/>
        <end position="731"/>
    </location>
</feature>
<accession>A0AAD9UQR5</accession>
<comment type="caution">
    <text evidence="3">The sequence shown here is derived from an EMBL/GenBank/DDBJ whole genome shotgun (WGS) entry which is preliminary data.</text>
</comment>
<keyword evidence="2" id="KW-0812">Transmembrane</keyword>
<dbReference type="EMBL" id="JALLKP010000001">
    <property type="protein sequence ID" value="KAK2198383.1"/>
    <property type="molecule type" value="Genomic_DNA"/>
</dbReference>
<feature type="region of interest" description="Disordered" evidence="1">
    <location>
        <begin position="918"/>
        <end position="944"/>
    </location>
</feature>
<reference evidence="3" key="1">
    <citation type="journal article" date="2023" name="Nat. Microbiol.">
        <title>Babesia duncani multi-omics identifies virulence factors and drug targets.</title>
        <authorList>
            <person name="Singh P."/>
            <person name="Lonardi S."/>
            <person name="Liang Q."/>
            <person name="Vydyam P."/>
            <person name="Khabirova E."/>
            <person name="Fang T."/>
            <person name="Gihaz S."/>
            <person name="Thekkiniath J."/>
            <person name="Munshi M."/>
            <person name="Abel S."/>
            <person name="Ciampossin L."/>
            <person name="Batugedara G."/>
            <person name="Gupta M."/>
            <person name="Lu X.M."/>
            <person name="Lenz T."/>
            <person name="Chakravarty S."/>
            <person name="Cornillot E."/>
            <person name="Hu Y."/>
            <person name="Ma W."/>
            <person name="Gonzalez L.M."/>
            <person name="Sanchez S."/>
            <person name="Estrada K."/>
            <person name="Sanchez-Flores A."/>
            <person name="Montero E."/>
            <person name="Harb O.S."/>
            <person name="Le Roch K.G."/>
            <person name="Mamoun C.B."/>
        </authorList>
    </citation>
    <scope>NUCLEOTIDE SEQUENCE</scope>
    <source>
        <strain evidence="3">WA1</strain>
    </source>
</reference>
<keyword evidence="4" id="KW-1185">Reference proteome</keyword>
<feature type="region of interest" description="Disordered" evidence="1">
    <location>
        <begin position="261"/>
        <end position="290"/>
    </location>
</feature>
<feature type="region of interest" description="Disordered" evidence="1">
    <location>
        <begin position="967"/>
        <end position="987"/>
    </location>
</feature>
<sequence length="1595" mass="179585">MVICSNRLYCFKKNPNLHTLENNRGLNDENTINWDLIGADILIDDQVVGGLYRWQLVIKNHGTSTIPEAPAEALHVISGLEMGGATTSPDCLFNEAASTSPVVVVGNVNSTETIWFASYNHKVARDWIMALSAVCKFGSLSNFIEQNYMRSAYSLSWYFRPLDHYPPPSVEAGTLPKSIFGHLEISIHQIIGVPKDFAQFLYCIVEVNSSLYLLNLSGTARADLDQELAMAENFDHAAAIENPNKRDSDLDALLLEQARLDDSSDDEQVPGGAPATGHGTGWNAPVSNAGRENRGSLVPVVGHMVPNPQAARVLSRLLIYRRKPVLSRASEFQKASLTVPMLQKTSHEAVWFHIFSNTDVYLGSAAISDVDFGTFKPGHLKACVIEPHESINPLNPKRLDLSEFPKKSTVMSEANAKATFQEQGIMLVTVTSPKVMGDWLRPTTVSYESQFDYKHYATKSSSAVSVSMLMNNVKRGKRCWKILDGGFRYFMGILEFRDPLVSFLWLIHSILCLYLFPSKQMLFFTIPMLIYMLAAHPNMKQWINFVLLRYPILISLIPNRFTIPLLSLPRSVCAVCARKSHFIKANATTCEVDFAERTLLTCIYSKGPKAAAQGIKRASVYVLPKPLVTSRHVLNQVLTFSSLEGTTMERCNHRGILHSYLGNLFLHFGGAKLVNNLMMDSDNGTRLLNAMFYQPPPYCRKLMPWWLNLICTIRYLVLISFITMLGGIEHVQMLHLLHRKRAFSRLTLDALVPEAPTPRVGACINQKRLARLRTLPLAWFENERRAIFGSFSRQNLRIYDRPFISDENGNLLKVPKSARRMARVSMDQTTDPEGWMYAKNWNGPWLPECFLLAMVRRRRLEIPQQNLQSESARAEPTPRHQQAAAPPPATAPDATFDPQSDPKIEPQVDALETNARGGQTPAVTLASASPQGPKSPTPEAPPMNIRRRFSLLRDARIKSQNGPRKFWLFRQSPDDGPKGPGAQQQPEHQGLVERLFKRALFHPKREAAASFQPPDGRNLNAGTIDAAAGLDVDKINSDTIDAGGDLATLDSGELEAARRASWTSEDPDDVYDTARGESGMDLYKDRGDEMGNVEPFGPRDVKDHHEQPLEKEEWNPPMGSDCEWEIVSSYRASQGDLDGGSESTLRSHWHALLAIALFPFLLILDLGRVVIQCAWLTLKFALAIPSLESDQFVHDADNVLMHDAEKLMVPIRPFGTPVERLKGGCSAKLCKSGFKISNAKRCFTTASRRRIYQAAEPTSAPFMQQRQYKRGRLYRKFCLVRKHALAKLGHYKELNFGFDATIQEQTFESDSDVYMEDVPHQELSFSDSEQEDSQPPESQGADERELPEDHPVSKREALYTYLRRIYRNKIRRMPEDEEPRMVVIENEEAVAEKIIDEPSDSEHDIETEAKVGMLGLLRKLKAQVISGNVKMFIYCMRFEKIANLFTWQKEPVTCLCLGLVMAVALATTVTTSQNVMLVYILSLFKNGYQKGAWRRNLHCTSKRHIEASLARLGIYKPLWDLGGFQMTQLINDLRDSCGIKLSQTQIRESTDVDDLATKLTAQVVATKLDRGWPRRSWWHYLYRQSPANFPQGHSG</sequence>
<dbReference type="KEGG" id="bdw:94335693"/>
<feature type="region of interest" description="Disordered" evidence="1">
    <location>
        <begin position="1058"/>
        <end position="1118"/>
    </location>
</feature>
<evidence type="ECO:0000256" key="1">
    <source>
        <dbReference type="SAM" id="MobiDB-lite"/>
    </source>
</evidence>
<feature type="region of interest" description="Disordered" evidence="1">
    <location>
        <begin position="866"/>
        <end position="904"/>
    </location>
</feature>
<evidence type="ECO:0000313" key="3">
    <source>
        <dbReference type="EMBL" id="KAK2198383.1"/>
    </source>
</evidence>
<dbReference type="Proteomes" id="UP001214638">
    <property type="component" value="Unassembled WGS sequence"/>
</dbReference>
<protein>
    <submittedName>
        <fullName evidence="3">Uncharacterized protein</fullName>
    </submittedName>
</protein>
<evidence type="ECO:0000313" key="4">
    <source>
        <dbReference type="Proteomes" id="UP001214638"/>
    </source>
</evidence>
<dbReference type="GeneID" id="94335693"/>
<gene>
    <name evidence="3" type="ORF">BdWA1_001395</name>
</gene>
<dbReference type="RefSeq" id="XP_067805225.1">
    <property type="nucleotide sequence ID" value="XM_067946434.1"/>
</dbReference>
<proteinExistence type="predicted"/>